<dbReference type="PANTHER" id="PTHR24421:SF63">
    <property type="entry name" value="SENSOR HISTIDINE KINASE DESK"/>
    <property type="match status" value="1"/>
</dbReference>
<feature type="transmembrane region" description="Helical" evidence="4">
    <location>
        <begin position="170"/>
        <end position="192"/>
    </location>
</feature>
<evidence type="ECO:0000313" key="7">
    <source>
        <dbReference type="EMBL" id="AJT42589.1"/>
    </source>
</evidence>
<keyword evidence="4" id="KW-0472">Membrane</keyword>
<feature type="transmembrane region" description="Helical" evidence="4">
    <location>
        <begin position="21"/>
        <end position="50"/>
    </location>
</feature>
<evidence type="ECO:0000259" key="6">
    <source>
        <dbReference type="Pfam" id="PF07730"/>
    </source>
</evidence>
<organism evidence="7 8">
    <name type="scientific">Psychromicrobium lacuslunae</name>
    <dbReference type="NCBI Taxonomy" id="1618207"/>
    <lineage>
        <taxon>Bacteria</taxon>
        <taxon>Bacillati</taxon>
        <taxon>Actinomycetota</taxon>
        <taxon>Actinomycetes</taxon>
        <taxon>Micrococcales</taxon>
        <taxon>Micrococcaceae</taxon>
        <taxon>Psychromicrobium</taxon>
    </lineage>
</organism>
<dbReference type="SUPFAM" id="SSF55874">
    <property type="entry name" value="ATPase domain of HSP90 chaperone/DNA topoisomerase II/histidine kinase"/>
    <property type="match status" value="1"/>
</dbReference>
<evidence type="ECO:0000256" key="4">
    <source>
        <dbReference type="SAM" id="Phobius"/>
    </source>
</evidence>
<gene>
    <name evidence="7" type="ORF">UM93_15875</name>
</gene>
<keyword evidence="1" id="KW-0808">Transferase</keyword>
<dbReference type="Gene3D" id="1.20.5.1930">
    <property type="match status" value="1"/>
</dbReference>
<dbReference type="HOGENOM" id="CLU_000445_20_8_11"/>
<keyword evidence="4" id="KW-1133">Transmembrane helix</keyword>
<dbReference type="OrthoDB" id="5241784at2"/>
<evidence type="ECO:0000256" key="2">
    <source>
        <dbReference type="ARBA" id="ARBA00022777"/>
    </source>
</evidence>
<evidence type="ECO:0000259" key="5">
    <source>
        <dbReference type="Pfam" id="PF02518"/>
    </source>
</evidence>
<feature type="transmembrane region" description="Helical" evidence="4">
    <location>
        <begin position="86"/>
        <end position="106"/>
    </location>
</feature>
<dbReference type="EMBL" id="CP011005">
    <property type="protein sequence ID" value="AJT42589.1"/>
    <property type="molecule type" value="Genomic_DNA"/>
</dbReference>
<reference evidence="7 8" key="1">
    <citation type="journal article" date="2015" name="Genome Announc.">
        <title>Complete Genome Sequencing of Protease-Producing Novel Arthrobacter sp. Strain IHBB 11108 Using PacBio Single-Molecule Real-Time Sequencing Technology.</title>
        <authorList>
            <person name="Kiran S."/>
            <person name="Swarnkar M.K."/>
            <person name="Pal M."/>
            <person name="Thakur R."/>
            <person name="Tewari R."/>
            <person name="Singh A.K."/>
            <person name="Gulati A."/>
        </authorList>
    </citation>
    <scope>NUCLEOTIDE SEQUENCE [LARGE SCALE GENOMIC DNA]</scope>
    <source>
        <strain evidence="7 8">IHBB 11108</strain>
    </source>
</reference>
<dbReference type="KEGG" id="ari:UM93_15875"/>
<dbReference type="InterPro" id="IPR050482">
    <property type="entry name" value="Sensor_HK_TwoCompSys"/>
</dbReference>
<proteinExistence type="predicted"/>
<keyword evidence="3" id="KW-0902">Two-component regulatory system</keyword>
<dbReference type="CDD" id="cd16917">
    <property type="entry name" value="HATPase_UhpB-NarQ-NarX-like"/>
    <property type="match status" value="1"/>
</dbReference>
<dbReference type="PATRIC" id="fig|1618207.4.peg.3232"/>
<feature type="domain" description="Histidine kinase/HSP90-like ATPase" evidence="5">
    <location>
        <begin position="318"/>
        <end position="400"/>
    </location>
</feature>
<evidence type="ECO:0000256" key="1">
    <source>
        <dbReference type="ARBA" id="ARBA00022679"/>
    </source>
</evidence>
<evidence type="ECO:0000256" key="3">
    <source>
        <dbReference type="ARBA" id="ARBA00023012"/>
    </source>
</evidence>
<dbReference type="GO" id="GO:0016020">
    <property type="term" value="C:membrane"/>
    <property type="evidence" value="ECO:0007669"/>
    <property type="project" value="InterPro"/>
</dbReference>
<dbReference type="Gene3D" id="3.30.565.10">
    <property type="entry name" value="Histidine kinase-like ATPase, C-terminal domain"/>
    <property type="match status" value="1"/>
</dbReference>
<dbReference type="PANTHER" id="PTHR24421">
    <property type="entry name" value="NITRATE/NITRITE SENSOR PROTEIN NARX-RELATED"/>
    <property type="match status" value="1"/>
</dbReference>
<dbReference type="InterPro" id="IPR003594">
    <property type="entry name" value="HATPase_dom"/>
</dbReference>
<dbReference type="STRING" id="1618207.UM93_15875"/>
<keyword evidence="2" id="KW-0418">Kinase</keyword>
<keyword evidence="4" id="KW-0812">Transmembrane</keyword>
<dbReference type="GO" id="GO:0046983">
    <property type="term" value="F:protein dimerization activity"/>
    <property type="evidence" value="ECO:0007669"/>
    <property type="project" value="InterPro"/>
</dbReference>
<accession>A0A0D4C233</accession>
<dbReference type="RefSeq" id="WP_045076465.1">
    <property type="nucleotide sequence ID" value="NZ_CP011005.1"/>
</dbReference>
<feature type="domain" description="Signal transduction histidine kinase subgroup 3 dimerisation and phosphoacceptor" evidence="6">
    <location>
        <begin position="213"/>
        <end position="278"/>
    </location>
</feature>
<evidence type="ECO:0000313" key="8">
    <source>
        <dbReference type="Proteomes" id="UP000061839"/>
    </source>
</evidence>
<keyword evidence="8" id="KW-1185">Reference proteome</keyword>
<dbReference type="InterPro" id="IPR011712">
    <property type="entry name" value="Sig_transdc_His_kin_sub3_dim/P"/>
</dbReference>
<dbReference type="Proteomes" id="UP000061839">
    <property type="component" value="Chromosome"/>
</dbReference>
<feature type="transmembrane region" description="Helical" evidence="4">
    <location>
        <begin position="136"/>
        <end position="155"/>
    </location>
</feature>
<dbReference type="GO" id="GO:0000155">
    <property type="term" value="F:phosphorelay sensor kinase activity"/>
    <property type="evidence" value="ECO:0007669"/>
    <property type="project" value="InterPro"/>
</dbReference>
<feature type="transmembrane region" description="Helical" evidence="4">
    <location>
        <begin position="56"/>
        <end position="74"/>
    </location>
</feature>
<protein>
    <submittedName>
        <fullName evidence="7">Uncharacterized protein</fullName>
    </submittedName>
</protein>
<dbReference type="Pfam" id="PF02518">
    <property type="entry name" value="HATPase_c"/>
    <property type="match status" value="1"/>
</dbReference>
<dbReference type="Pfam" id="PF07730">
    <property type="entry name" value="HisKA_3"/>
    <property type="match status" value="1"/>
</dbReference>
<name>A0A0D4C233_9MICC</name>
<dbReference type="AlphaFoldDB" id="A0A0D4C233"/>
<sequence>MISQPLATQSSESGGRGVMFTWWYTLFSMVAILVATYALLFLELLAVAPIVGWRDWALVCSLALSLIGAVRYTWLLRRGFGAGLPALRYQLILLLPAILVTVLASLQQPRDLMMTVPAWWAACCMVALLPKNRMFGLLLAAAAIGLLRLMAGVLSGADPIGLFSFESQQLAFYFFFILFFAPITLVMGLWWWNIVVQLDRSRSAFAELSVARERLRFAADLHDIQGHHLQVIALKTELAERLMDRDPQAARQQVHEAQVLARTALEDTRALVRGYRQVAFTTELRNAAEVFEAASIQATVRADGVELSADQGTLFGVLMREASTNILRHSAASKVSIQLSAEAAMLVLSVSNDGIIRTEDVVTAEGTGLRALKERLEAAGGSLEVAQSAERFTVTARLPEAL</sequence>
<dbReference type="InterPro" id="IPR036890">
    <property type="entry name" value="HATPase_C_sf"/>
</dbReference>